<keyword evidence="1" id="KW-1133">Transmembrane helix</keyword>
<dbReference type="EMBL" id="JAPWGL010000003">
    <property type="protein sequence ID" value="MCZ4223968.1"/>
    <property type="molecule type" value="Genomic_DNA"/>
</dbReference>
<reference evidence="2" key="1">
    <citation type="submission" date="2022-12" db="EMBL/GenBank/DDBJ databases">
        <title>Genome sequence of SJ11.</title>
        <authorList>
            <person name="Woo H."/>
        </authorList>
    </citation>
    <scope>NUCLEOTIDE SEQUENCE</scope>
    <source>
        <strain evidence="2">SJ11</strain>
    </source>
</reference>
<name>A0ABT4KYF4_9SPHI</name>
<keyword evidence="3" id="KW-1185">Reference proteome</keyword>
<dbReference type="InterPro" id="IPR039449">
    <property type="entry name" value="TssO"/>
</dbReference>
<dbReference type="RefSeq" id="WP_269415765.1">
    <property type="nucleotide sequence ID" value="NZ_JAPWGL010000003.1"/>
</dbReference>
<evidence type="ECO:0000313" key="2">
    <source>
        <dbReference type="EMBL" id="MCZ4223968.1"/>
    </source>
</evidence>
<keyword evidence="1 2" id="KW-0812">Transmembrane</keyword>
<feature type="transmembrane region" description="Helical" evidence="1">
    <location>
        <begin position="12"/>
        <end position="33"/>
    </location>
</feature>
<proteinExistence type="predicted"/>
<protein>
    <submittedName>
        <fullName evidence="2">Type VI secretion system transmembrane protein TssO</fullName>
    </submittedName>
</protein>
<sequence length="162" mass="18922">MIKLSIKERREQFLFFSALFIFTVGLLSFGIFYSGKSRYQISKEELEVKISENETFENMVKETMPTIDSTYKQIIRYDPNVQAVFLKNDIQNSLGSIRAAFDRKASDSRYKTFVQTAQLYDILFNDRREQRGNIGDVERLKKSLDDCVISRRQLQQTMSAGK</sequence>
<keyword evidence="1" id="KW-0472">Membrane</keyword>
<dbReference type="Proteomes" id="UP001144341">
    <property type="component" value="Unassembled WGS sequence"/>
</dbReference>
<evidence type="ECO:0000256" key="1">
    <source>
        <dbReference type="SAM" id="Phobius"/>
    </source>
</evidence>
<organism evidence="2 3">
    <name type="scientific">Pedobacter rhodius</name>
    <dbReference type="NCBI Taxonomy" id="3004098"/>
    <lineage>
        <taxon>Bacteria</taxon>
        <taxon>Pseudomonadati</taxon>
        <taxon>Bacteroidota</taxon>
        <taxon>Sphingobacteriia</taxon>
        <taxon>Sphingobacteriales</taxon>
        <taxon>Sphingobacteriaceae</taxon>
        <taxon>Pedobacter</taxon>
    </lineage>
</organism>
<gene>
    <name evidence="2" type="ORF">O0931_11705</name>
</gene>
<accession>A0ABT4KYF4</accession>
<evidence type="ECO:0000313" key="3">
    <source>
        <dbReference type="Proteomes" id="UP001144341"/>
    </source>
</evidence>
<dbReference type="Pfam" id="PF17561">
    <property type="entry name" value="TssO"/>
    <property type="match status" value="1"/>
</dbReference>
<comment type="caution">
    <text evidence="2">The sequence shown here is derived from an EMBL/GenBank/DDBJ whole genome shotgun (WGS) entry which is preliminary data.</text>
</comment>